<proteinExistence type="predicted"/>
<evidence type="ECO:0000313" key="1">
    <source>
        <dbReference type="EMBL" id="QJA95432.1"/>
    </source>
</evidence>
<name>A0A6M3LPI0_9ZZZZ</name>
<organism evidence="1">
    <name type="scientific">viral metagenome</name>
    <dbReference type="NCBI Taxonomy" id="1070528"/>
    <lineage>
        <taxon>unclassified sequences</taxon>
        <taxon>metagenomes</taxon>
        <taxon>organismal metagenomes</taxon>
    </lineage>
</organism>
<sequence>MKIPIYAEIDRLRTENKELKDAIQDLINTWHGRLLHDDVMETHIETALKIVNGG</sequence>
<accession>A0A6M3LPI0</accession>
<dbReference type="AlphaFoldDB" id="A0A6M3LPI0"/>
<gene>
    <name evidence="1" type="ORF">MM415B05382_0002</name>
</gene>
<protein>
    <submittedName>
        <fullName evidence="1">Uncharacterized protein</fullName>
    </submittedName>
</protein>
<reference evidence="1" key="1">
    <citation type="submission" date="2020-03" db="EMBL/GenBank/DDBJ databases">
        <title>The deep terrestrial virosphere.</title>
        <authorList>
            <person name="Holmfeldt K."/>
            <person name="Nilsson E."/>
            <person name="Simone D."/>
            <person name="Lopez-Fernandez M."/>
            <person name="Wu X."/>
            <person name="de Brujin I."/>
            <person name="Lundin D."/>
            <person name="Andersson A."/>
            <person name="Bertilsson S."/>
            <person name="Dopson M."/>
        </authorList>
    </citation>
    <scope>NUCLEOTIDE SEQUENCE</scope>
    <source>
        <strain evidence="1">MM415B05382</strain>
    </source>
</reference>
<dbReference type="EMBL" id="MT143314">
    <property type="protein sequence ID" value="QJA95432.1"/>
    <property type="molecule type" value="Genomic_DNA"/>
</dbReference>